<accession>A0A0J6SE47</accession>
<dbReference type="OrthoDB" id="110167at2"/>
<dbReference type="InterPro" id="IPR009057">
    <property type="entry name" value="Homeodomain-like_sf"/>
</dbReference>
<dbReference type="PANTHER" id="PTHR46796:SF2">
    <property type="entry name" value="TRANSCRIPTIONAL REGULATORY PROTEIN"/>
    <property type="match status" value="1"/>
</dbReference>
<dbReference type="RefSeq" id="WP_048465375.1">
    <property type="nucleotide sequence ID" value="NZ_LABX01000151.1"/>
</dbReference>
<dbReference type="GO" id="GO:0043565">
    <property type="term" value="F:sequence-specific DNA binding"/>
    <property type="evidence" value="ECO:0007669"/>
    <property type="project" value="InterPro"/>
</dbReference>
<dbReference type="SMART" id="SM00342">
    <property type="entry name" value="HTH_ARAC"/>
    <property type="match status" value="1"/>
</dbReference>
<comment type="caution">
    <text evidence="5">The sequence shown here is derived from an EMBL/GenBank/DDBJ whole genome shotgun (WGS) entry which is preliminary data.</text>
</comment>
<dbReference type="Pfam" id="PF12833">
    <property type="entry name" value="HTH_18"/>
    <property type="match status" value="1"/>
</dbReference>
<keyword evidence="3" id="KW-0804">Transcription</keyword>
<dbReference type="AlphaFoldDB" id="A0A0J6SE47"/>
<evidence type="ECO:0000313" key="6">
    <source>
        <dbReference type="Proteomes" id="UP000035929"/>
    </source>
</evidence>
<dbReference type="Pfam" id="PF02311">
    <property type="entry name" value="AraC_binding"/>
    <property type="match status" value="1"/>
</dbReference>
<protein>
    <submittedName>
        <fullName evidence="5">AraC family transcriptional regulator</fullName>
    </submittedName>
</protein>
<organism evidence="5 6">
    <name type="scientific">Methylobacterium aquaticum</name>
    <dbReference type="NCBI Taxonomy" id="270351"/>
    <lineage>
        <taxon>Bacteria</taxon>
        <taxon>Pseudomonadati</taxon>
        <taxon>Pseudomonadota</taxon>
        <taxon>Alphaproteobacteria</taxon>
        <taxon>Hyphomicrobiales</taxon>
        <taxon>Methylobacteriaceae</taxon>
        <taxon>Methylobacterium</taxon>
    </lineage>
</organism>
<sequence>MAVAVPEGGHRARPHRTGLPGLEAVSVASDRTFPRHAHDQFGIGLVLAGGHRSWSGIGAVEAVPGDVITVNPGEIHDGVPVQGRGRAWQMLYLDPALLADLTREETPGAVEITHPALRDPAVAGPFARLFTAIAAARPEPLAVEQALTALLTPLLDRYGNRTPPRRGPPPFVARALRRLEEAPAEAVTLAELAGLSGVSRFQLLRGFSRATGTTPHAYLMQQRVRLARRLLAAGRSPAEAAAEAGFADQSHMTRAFMRQFGVTPARYRAALA</sequence>
<dbReference type="Gene3D" id="1.10.10.60">
    <property type="entry name" value="Homeodomain-like"/>
    <property type="match status" value="2"/>
</dbReference>
<dbReference type="PROSITE" id="PS01124">
    <property type="entry name" value="HTH_ARAC_FAMILY_2"/>
    <property type="match status" value="1"/>
</dbReference>
<keyword evidence="2" id="KW-0238">DNA-binding</keyword>
<proteinExistence type="predicted"/>
<dbReference type="GO" id="GO:0003700">
    <property type="term" value="F:DNA-binding transcription factor activity"/>
    <property type="evidence" value="ECO:0007669"/>
    <property type="project" value="InterPro"/>
</dbReference>
<evidence type="ECO:0000256" key="3">
    <source>
        <dbReference type="ARBA" id="ARBA00023163"/>
    </source>
</evidence>
<gene>
    <name evidence="5" type="ORF">VP06_19205</name>
</gene>
<name>A0A0J6SE47_9HYPH</name>
<dbReference type="Proteomes" id="UP000035929">
    <property type="component" value="Unassembled WGS sequence"/>
</dbReference>
<dbReference type="PANTHER" id="PTHR46796">
    <property type="entry name" value="HTH-TYPE TRANSCRIPTIONAL ACTIVATOR RHAS-RELATED"/>
    <property type="match status" value="1"/>
</dbReference>
<dbReference type="SUPFAM" id="SSF46689">
    <property type="entry name" value="Homeodomain-like"/>
    <property type="match status" value="2"/>
</dbReference>
<evidence type="ECO:0000256" key="1">
    <source>
        <dbReference type="ARBA" id="ARBA00023015"/>
    </source>
</evidence>
<dbReference type="InterPro" id="IPR018060">
    <property type="entry name" value="HTH_AraC"/>
</dbReference>
<dbReference type="EMBL" id="LABX01000151">
    <property type="protein sequence ID" value="KMO31643.1"/>
    <property type="molecule type" value="Genomic_DNA"/>
</dbReference>
<feature type="domain" description="HTH araC/xylS-type" evidence="4">
    <location>
        <begin position="173"/>
        <end position="270"/>
    </location>
</feature>
<dbReference type="SUPFAM" id="SSF51215">
    <property type="entry name" value="Regulatory protein AraC"/>
    <property type="match status" value="1"/>
</dbReference>
<dbReference type="InterPro" id="IPR050204">
    <property type="entry name" value="AraC_XylS_family_regulators"/>
</dbReference>
<dbReference type="PATRIC" id="fig|270351.6.peg.1525"/>
<evidence type="ECO:0000259" key="4">
    <source>
        <dbReference type="PROSITE" id="PS01124"/>
    </source>
</evidence>
<evidence type="ECO:0000313" key="5">
    <source>
        <dbReference type="EMBL" id="KMO31643.1"/>
    </source>
</evidence>
<evidence type="ECO:0000256" key="2">
    <source>
        <dbReference type="ARBA" id="ARBA00023125"/>
    </source>
</evidence>
<dbReference type="InterPro" id="IPR003313">
    <property type="entry name" value="AraC-bd"/>
</dbReference>
<keyword evidence="1" id="KW-0805">Transcription regulation</keyword>
<reference evidence="5 6" key="1">
    <citation type="submission" date="2015-03" db="EMBL/GenBank/DDBJ databases">
        <title>Genome sequencing of Methylobacterium aquaticum DSM16371 type strain.</title>
        <authorList>
            <person name="Chaudhry V."/>
            <person name="Patil P.B."/>
        </authorList>
    </citation>
    <scope>NUCLEOTIDE SEQUENCE [LARGE SCALE GENOMIC DNA]</scope>
    <source>
        <strain evidence="5 6">DSM 16371</strain>
    </source>
</reference>
<dbReference type="InterPro" id="IPR037923">
    <property type="entry name" value="HTH-like"/>
</dbReference>